<dbReference type="RefSeq" id="YP_010806188.1">
    <property type="nucleotide sequence ID" value="NC_077214.1"/>
</dbReference>
<dbReference type="KEGG" id="vg:80545149"/>
<dbReference type="GeneID" id="80545149"/>
<sequence length="154" mass="17615">MSWRTVLKNMQPQKVGIWYSPNGWVNTNTESELADIWDMSKKAGLLNKAYSNSNDWFDVGLKFVGKTILFKNEYQDEEHQGGARGIAGKFGILGEYDKEHDAILDSILEIIDDAGFDTKEYALSYFDKNQAKNYLTTLQSKSQKPKGIFGRFRK</sequence>
<evidence type="ECO:0000313" key="2">
    <source>
        <dbReference type="Proteomes" id="UP001157002"/>
    </source>
</evidence>
<proteinExistence type="predicted"/>
<dbReference type="Proteomes" id="UP001157002">
    <property type="component" value="Segment"/>
</dbReference>
<reference evidence="1 2" key="1">
    <citation type="submission" date="2022-05" db="EMBL/GenBank/DDBJ databases">
        <title>Diverse viruses of marine archaea discovered using metagenomics.</title>
        <authorList>
            <person name="Zhou Y."/>
        </authorList>
    </citation>
    <scope>NUCLEOTIDE SEQUENCE [LARGE SCALE GENOMIC DNA]</scope>
    <source>
        <strain evidence="1">YSH_150918</strain>
    </source>
</reference>
<organism evidence="1 2">
    <name type="scientific">Poseidoniales virus YSH_150918</name>
    <dbReference type="NCBI Taxonomy" id="3071324"/>
    <lineage>
        <taxon>Viruses</taxon>
        <taxon>Duplodnaviria</taxon>
        <taxon>Heunggongvirae</taxon>
        <taxon>Uroviricota</taxon>
        <taxon>Caudoviricetes</taxon>
        <taxon>Magrovirales</taxon>
        <taxon>Aoguangviridae</taxon>
        <taxon>Aobingvirus</taxon>
        <taxon>Aobingvirus yangshanense</taxon>
    </lineage>
</organism>
<accession>A0A976UB24</accession>
<dbReference type="EMBL" id="ON649702">
    <property type="protein sequence ID" value="UVF62597.1"/>
    <property type="molecule type" value="Genomic_DNA"/>
</dbReference>
<name>A0A976UB24_9CAUD</name>
<evidence type="ECO:0000313" key="1">
    <source>
        <dbReference type="EMBL" id="UVF62597.1"/>
    </source>
</evidence>
<protein>
    <submittedName>
        <fullName evidence="1">Uncharacterized protein</fullName>
    </submittedName>
</protein>
<keyword evidence="2" id="KW-1185">Reference proteome</keyword>